<evidence type="ECO:0000256" key="1">
    <source>
        <dbReference type="ARBA" id="ARBA00001974"/>
    </source>
</evidence>
<accession>A0ABZ1YUR6</accession>
<dbReference type="EMBL" id="CP109441">
    <property type="protein sequence ID" value="WUV45636.1"/>
    <property type="molecule type" value="Genomic_DNA"/>
</dbReference>
<evidence type="ECO:0000259" key="9">
    <source>
        <dbReference type="Pfam" id="PF02771"/>
    </source>
</evidence>
<dbReference type="PANTHER" id="PTHR43884">
    <property type="entry name" value="ACYL-COA DEHYDROGENASE"/>
    <property type="match status" value="1"/>
</dbReference>
<dbReference type="Proteomes" id="UP001432062">
    <property type="component" value="Chromosome"/>
</dbReference>
<reference evidence="10" key="1">
    <citation type="submission" date="2022-10" db="EMBL/GenBank/DDBJ databases">
        <title>The complete genomes of actinobacterial strains from the NBC collection.</title>
        <authorList>
            <person name="Joergensen T.S."/>
            <person name="Alvarez Arevalo M."/>
            <person name="Sterndorff E.B."/>
            <person name="Faurdal D."/>
            <person name="Vuksanovic O."/>
            <person name="Mourched A.-S."/>
            <person name="Charusanti P."/>
            <person name="Shaw S."/>
            <person name="Blin K."/>
            <person name="Weber T."/>
        </authorList>
    </citation>
    <scope>NUCLEOTIDE SEQUENCE</scope>
    <source>
        <strain evidence="10">NBC_01482</strain>
    </source>
</reference>
<keyword evidence="11" id="KW-1185">Reference proteome</keyword>
<dbReference type="InterPro" id="IPR036250">
    <property type="entry name" value="AcylCo_DH-like_C"/>
</dbReference>
<gene>
    <name evidence="10" type="ORF">OG563_42200</name>
</gene>
<dbReference type="Pfam" id="PF02770">
    <property type="entry name" value="Acyl-CoA_dh_M"/>
    <property type="match status" value="1"/>
</dbReference>
<feature type="domain" description="Acyl-CoA dehydrogenase/oxidase C-terminal" evidence="7">
    <location>
        <begin position="232"/>
        <end position="367"/>
    </location>
</feature>
<sequence>MTGSGTTTSRVASTEHELDELRCAVRDFLAAKSDEAAVRRVVDGGGFDADLWDQAARQLRLPALAIAEEFGGDGFGLVEQCAVLEEMGRALFSGPYFASAVLAANAVLLAADNAAAQRYLPALASGAATATLAVAEDDGRWSLDALTTSAASGVDGWTLTGSKSFVIDGATADTLFVVATTEAGPSLFAVDRHAPGVAVEPLRVLDPTRPLARTTFHTVAAELVGTAGAGRVIVDGVLDLAGACVAAEQAGVARRCLDQAVAYAATRHQFGRPIGSFQAVKHKCAEMLAQVELAEAATREAARRHDEEPGEFPAAAASAYLTCSRAGIFTAAENIQVHGGIGFTWEHPAHLYFRRAKSTQLLFGPTADTTERLLHRLGI</sequence>
<name>A0ABZ1YUR6_9NOCA</name>
<evidence type="ECO:0000259" key="8">
    <source>
        <dbReference type="Pfam" id="PF02770"/>
    </source>
</evidence>
<dbReference type="Pfam" id="PF00441">
    <property type="entry name" value="Acyl-CoA_dh_1"/>
    <property type="match status" value="1"/>
</dbReference>
<dbReference type="CDD" id="cd00567">
    <property type="entry name" value="ACAD"/>
    <property type="match status" value="1"/>
</dbReference>
<dbReference type="PANTHER" id="PTHR43884:SF20">
    <property type="entry name" value="ACYL-COA DEHYDROGENASE FADE28"/>
    <property type="match status" value="1"/>
</dbReference>
<keyword evidence="3 6" id="KW-0285">Flavoprotein</keyword>
<dbReference type="Gene3D" id="1.10.540.10">
    <property type="entry name" value="Acyl-CoA dehydrogenase/oxidase, N-terminal domain"/>
    <property type="match status" value="1"/>
</dbReference>
<dbReference type="SUPFAM" id="SSF56645">
    <property type="entry name" value="Acyl-CoA dehydrogenase NM domain-like"/>
    <property type="match status" value="1"/>
</dbReference>
<comment type="similarity">
    <text evidence="2 6">Belongs to the acyl-CoA dehydrogenase family.</text>
</comment>
<dbReference type="InterPro" id="IPR037069">
    <property type="entry name" value="AcylCoA_DH/ox_N_sf"/>
</dbReference>
<evidence type="ECO:0000256" key="4">
    <source>
        <dbReference type="ARBA" id="ARBA00022827"/>
    </source>
</evidence>
<dbReference type="InterPro" id="IPR009100">
    <property type="entry name" value="AcylCoA_DH/oxidase_NM_dom_sf"/>
</dbReference>
<dbReference type="InterPro" id="IPR046373">
    <property type="entry name" value="Acyl-CoA_Oxase/DH_mid-dom_sf"/>
</dbReference>
<evidence type="ECO:0000256" key="5">
    <source>
        <dbReference type="ARBA" id="ARBA00023002"/>
    </source>
</evidence>
<feature type="domain" description="Acyl-CoA dehydrogenase/oxidase N-terminal" evidence="9">
    <location>
        <begin position="17"/>
        <end position="126"/>
    </location>
</feature>
<evidence type="ECO:0000313" key="11">
    <source>
        <dbReference type="Proteomes" id="UP001432062"/>
    </source>
</evidence>
<organism evidence="10 11">
    <name type="scientific">Nocardia vinacea</name>
    <dbReference type="NCBI Taxonomy" id="96468"/>
    <lineage>
        <taxon>Bacteria</taxon>
        <taxon>Bacillati</taxon>
        <taxon>Actinomycetota</taxon>
        <taxon>Actinomycetes</taxon>
        <taxon>Mycobacteriales</taxon>
        <taxon>Nocardiaceae</taxon>
        <taxon>Nocardia</taxon>
    </lineage>
</organism>
<dbReference type="InterPro" id="IPR013786">
    <property type="entry name" value="AcylCoA_DH/ox_N"/>
</dbReference>
<dbReference type="Gene3D" id="1.20.140.10">
    <property type="entry name" value="Butyryl-CoA Dehydrogenase, subunit A, domain 3"/>
    <property type="match status" value="1"/>
</dbReference>
<dbReference type="RefSeq" id="WP_329409052.1">
    <property type="nucleotide sequence ID" value="NZ_CP109441.1"/>
</dbReference>
<keyword evidence="5 6" id="KW-0560">Oxidoreductase</keyword>
<dbReference type="InterPro" id="IPR006091">
    <property type="entry name" value="Acyl-CoA_Oxase/DH_mid-dom"/>
</dbReference>
<dbReference type="Gene3D" id="2.40.110.10">
    <property type="entry name" value="Butyryl-CoA Dehydrogenase, subunit A, domain 2"/>
    <property type="match status" value="1"/>
</dbReference>
<evidence type="ECO:0000256" key="6">
    <source>
        <dbReference type="RuleBase" id="RU362125"/>
    </source>
</evidence>
<dbReference type="InterPro" id="IPR009075">
    <property type="entry name" value="AcylCo_DH/oxidase_C"/>
</dbReference>
<evidence type="ECO:0000256" key="3">
    <source>
        <dbReference type="ARBA" id="ARBA00022630"/>
    </source>
</evidence>
<dbReference type="Pfam" id="PF02771">
    <property type="entry name" value="Acyl-CoA_dh_N"/>
    <property type="match status" value="1"/>
</dbReference>
<dbReference type="SUPFAM" id="SSF47203">
    <property type="entry name" value="Acyl-CoA dehydrogenase C-terminal domain-like"/>
    <property type="match status" value="1"/>
</dbReference>
<evidence type="ECO:0000259" key="7">
    <source>
        <dbReference type="Pfam" id="PF00441"/>
    </source>
</evidence>
<proteinExistence type="inferred from homology"/>
<comment type="cofactor">
    <cofactor evidence="1 6">
        <name>FAD</name>
        <dbReference type="ChEBI" id="CHEBI:57692"/>
    </cofactor>
</comment>
<evidence type="ECO:0000256" key="2">
    <source>
        <dbReference type="ARBA" id="ARBA00009347"/>
    </source>
</evidence>
<protein>
    <submittedName>
        <fullName evidence="10">Acyl-CoA/acyl-ACP dehydrogenase</fullName>
    </submittedName>
</protein>
<keyword evidence="4 6" id="KW-0274">FAD</keyword>
<feature type="domain" description="Acyl-CoA oxidase/dehydrogenase middle" evidence="8">
    <location>
        <begin position="132"/>
        <end position="203"/>
    </location>
</feature>
<evidence type="ECO:0000313" key="10">
    <source>
        <dbReference type="EMBL" id="WUV45636.1"/>
    </source>
</evidence>